<dbReference type="SUPFAM" id="SSF57850">
    <property type="entry name" value="RING/U-box"/>
    <property type="match status" value="1"/>
</dbReference>
<comment type="caution">
    <text evidence="7">The sequence shown here is derived from an EMBL/GenBank/DDBJ whole genome shotgun (WGS) entry which is preliminary data.</text>
</comment>
<keyword evidence="1" id="KW-0479">Metal-binding</keyword>
<feature type="compositionally biased region" description="Basic residues" evidence="5">
    <location>
        <begin position="944"/>
        <end position="956"/>
    </location>
</feature>
<dbReference type="STRING" id="181874.A0A409Y8N9"/>
<feature type="compositionally biased region" description="Basic and acidic residues" evidence="5">
    <location>
        <begin position="788"/>
        <end position="814"/>
    </location>
</feature>
<feature type="compositionally biased region" description="Basic and acidic residues" evidence="5">
    <location>
        <begin position="1160"/>
        <end position="1169"/>
    </location>
</feature>
<dbReference type="InterPro" id="IPR011016">
    <property type="entry name" value="Znf_RING-CH"/>
</dbReference>
<feature type="region of interest" description="Disordered" evidence="5">
    <location>
        <begin position="211"/>
        <end position="232"/>
    </location>
</feature>
<dbReference type="SMART" id="SM00744">
    <property type="entry name" value="RINGv"/>
    <property type="match status" value="1"/>
</dbReference>
<keyword evidence="8" id="KW-1185">Reference proteome</keyword>
<feature type="region of interest" description="Disordered" evidence="5">
    <location>
        <begin position="112"/>
        <end position="148"/>
    </location>
</feature>
<feature type="region of interest" description="Disordered" evidence="5">
    <location>
        <begin position="324"/>
        <end position="424"/>
    </location>
</feature>
<feature type="compositionally biased region" description="Basic and acidic residues" evidence="5">
    <location>
        <begin position="1563"/>
        <end position="1583"/>
    </location>
</feature>
<feature type="compositionally biased region" description="Polar residues" evidence="5">
    <location>
        <begin position="495"/>
        <end position="512"/>
    </location>
</feature>
<dbReference type="InterPro" id="IPR001841">
    <property type="entry name" value="Znf_RING"/>
</dbReference>
<feature type="region of interest" description="Disordered" evidence="5">
    <location>
        <begin position="278"/>
        <end position="305"/>
    </location>
</feature>
<keyword evidence="3" id="KW-0862">Zinc</keyword>
<feature type="compositionally biased region" description="Basic and acidic residues" evidence="5">
    <location>
        <begin position="1497"/>
        <end position="1512"/>
    </location>
</feature>
<feature type="compositionally biased region" description="Basic residues" evidence="5">
    <location>
        <begin position="1444"/>
        <end position="1454"/>
    </location>
</feature>
<dbReference type="InterPro" id="IPR013083">
    <property type="entry name" value="Znf_RING/FYVE/PHD"/>
</dbReference>
<feature type="compositionally biased region" description="Basic and acidic residues" evidence="5">
    <location>
        <begin position="1277"/>
        <end position="1287"/>
    </location>
</feature>
<feature type="compositionally biased region" description="Low complexity" evidence="5">
    <location>
        <begin position="928"/>
        <end position="940"/>
    </location>
</feature>
<feature type="compositionally biased region" description="Pro residues" evidence="5">
    <location>
        <begin position="355"/>
        <end position="364"/>
    </location>
</feature>
<dbReference type="SMART" id="SM00184">
    <property type="entry name" value="RING"/>
    <property type="match status" value="1"/>
</dbReference>
<dbReference type="GO" id="GO:0061630">
    <property type="term" value="F:ubiquitin protein ligase activity"/>
    <property type="evidence" value="ECO:0007669"/>
    <property type="project" value="TreeGrafter"/>
</dbReference>
<feature type="compositionally biased region" description="Polar residues" evidence="5">
    <location>
        <begin position="1288"/>
        <end position="1300"/>
    </location>
</feature>
<feature type="compositionally biased region" description="Low complexity" evidence="5">
    <location>
        <begin position="1810"/>
        <end position="1842"/>
    </location>
</feature>
<feature type="domain" description="RING-type" evidence="6">
    <location>
        <begin position="1722"/>
        <end position="1764"/>
    </location>
</feature>
<protein>
    <recommendedName>
        <fullName evidence="6">RING-type domain-containing protein</fullName>
    </recommendedName>
</protein>
<dbReference type="InParanoid" id="A0A409Y8N9"/>
<feature type="compositionally biased region" description="Acidic residues" evidence="5">
    <location>
        <begin position="281"/>
        <end position="290"/>
    </location>
</feature>
<evidence type="ECO:0000259" key="6">
    <source>
        <dbReference type="PROSITE" id="PS50089"/>
    </source>
</evidence>
<dbReference type="Gene3D" id="3.30.40.10">
    <property type="entry name" value="Zinc/RING finger domain, C3HC4 (zinc finger)"/>
    <property type="match status" value="1"/>
</dbReference>
<feature type="compositionally biased region" description="Low complexity" evidence="5">
    <location>
        <begin position="695"/>
        <end position="710"/>
    </location>
</feature>
<proteinExistence type="predicted"/>
<dbReference type="GO" id="GO:0008270">
    <property type="term" value="F:zinc ion binding"/>
    <property type="evidence" value="ECO:0007669"/>
    <property type="project" value="UniProtKB-KW"/>
</dbReference>
<evidence type="ECO:0000313" key="7">
    <source>
        <dbReference type="EMBL" id="PPQ99420.1"/>
    </source>
</evidence>
<feature type="region of interest" description="Disordered" evidence="5">
    <location>
        <begin position="1439"/>
        <end position="1631"/>
    </location>
</feature>
<keyword evidence="2 4" id="KW-0863">Zinc-finger</keyword>
<dbReference type="OrthoDB" id="8062037at2759"/>
<feature type="compositionally biased region" description="Acidic residues" evidence="5">
    <location>
        <begin position="334"/>
        <end position="351"/>
    </location>
</feature>
<feature type="region of interest" description="Disordered" evidence="5">
    <location>
        <begin position="1368"/>
        <end position="1393"/>
    </location>
</feature>
<dbReference type="PROSITE" id="PS50089">
    <property type="entry name" value="ZF_RING_2"/>
    <property type="match status" value="1"/>
</dbReference>
<feature type="compositionally biased region" description="Polar residues" evidence="5">
    <location>
        <begin position="135"/>
        <end position="148"/>
    </location>
</feature>
<feature type="compositionally biased region" description="Polar residues" evidence="5">
    <location>
        <begin position="1843"/>
        <end position="1852"/>
    </location>
</feature>
<evidence type="ECO:0000256" key="3">
    <source>
        <dbReference type="ARBA" id="ARBA00022833"/>
    </source>
</evidence>
<evidence type="ECO:0000313" key="8">
    <source>
        <dbReference type="Proteomes" id="UP000284842"/>
    </source>
</evidence>
<reference evidence="7 8" key="1">
    <citation type="journal article" date="2018" name="Evol. Lett.">
        <title>Horizontal gene cluster transfer increased hallucinogenic mushroom diversity.</title>
        <authorList>
            <person name="Reynolds H.T."/>
            <person name="Vijayakumar V."/>
            <person name="Gluck-Thaler E."/>
            <person name="Korotkin H.B."/>
            <person name="Matheny P.B."/>
            <person name="Slot J.C."/>
        </authorList>
    </citation>
    <scope>NUCLEOTIDE SEQUENCE [LARGE SCALE GENOMIC DNA]</scope>
    <source>
        <strain evidence="7 8">2629</strain>
    </source>
</reference>
<evidence type="ECO:0000256" key="2">
    <source>
        <dbReference type="ARBA" id="ARBA00022771"/>
    </source>
</evidence>
<dbReference type="EMBL" id="NHTK01001358">
    <property type="protein sequence ID" value="PPQ99420.1"/>
    <property type="molecule type" value="Genomic_DNA"/>
</dbReference>
<feature type="compositionally biased region" description="Polar residues" evidence="5">
    <location>
        <begin position="1531"/>
        <end position="1544"/>
    </location>
</feature>
<feature type="compositionally biased region" description="Low complexity" evidence="5">
    <location>
        <begin position="1769"/>
        <end position="1779"/>
    </location>
</feature>
<dbReference type="GO" id="GO:0016567">
    <property type="term" value="P:protein ubiquitination"/>
    <property type="evidence" value="ECO:0007669"/>
    <property type="project" value="TreeGrafter"/>
</dbReference>
<feature type="compositionally biased region" description="Pro residues" evidence="5">
    <location>
        <begin position="1130"/>
        <end position="1150"/>
    </location>
</feature>
<feature type="region of interest" description="Disordered" evidence="5">
    <location>
        <begin position="1089"/>
        <end position="1190"/>
    </location>
</feature>
<feature type="region of interest" description="Disordered" evidence="5">
    <location>
        <begin position="1767"/>
        <end position="1861"/>
    </location>
</feature>
<gene>
    <name evidence="7" type="ORF">CVT24_005407</name>
</gene>
<feature type="compositionally biased region" description="Polar residues" evidence="5">
    <location>
        <begin position="1461"/>
        <end position="1473"/>
    </location>
</feature>
<feature type="region of interest" description="Disordered" evidence="5">
    <location>
        <begin position="1223"/>
        <end position="1307"/>
    </location>
</feature>
<feature type="compositionally biased region" description="Basic and acidic residues" evidence="5">
    <location>
        <begin position="636"/>
        <end position="657"/>
    </location>
</feature>
<sequence length="1878" mass="205864">MSTAPQLQLSIQPSTTSFKRSFEQFGVDLGSPVGASNPDASATDARNGNDRSKRARNSITSISEQSTSSSSSSSTDSSAVISQSLPSPSSTSDAASQVLGLTVDSTPIISLSTSFIPPRLPTPDIQDVEMPDYPQQGNNVNPGITSDTHPLLPLDLPAQHALHPSSSQTSPAASRTQSDAQDLYQLSLERFNAFDSEIAVLRLPIDPLPATGTQAHHRSPTPPPTLPPIALSAEQGPLAPFLEEDTIDPDTQASSISMNPRVRYQPERPVFRPLQLHQNYDEDNEEPEVEHDDRGSDSDDPPSRVQSRIHDVFREHLDSALERLRSGSPLVPDLEGDGADVEDEVQDDEEAPGSAIPPHPPTLPPIVMSDLEPLLDDPEADHRGETAPQARSETGSITPRPTESTTSATTRTASNPSLDDHRLPSPLLRELHSWMNEDEMEEGHLAAQDLLLGPFARPSSLLSRSTYVGLPQLDVGGGLGLALEDNDEANGAQIDPQTTRPSQEAQLSNSHTQRQERNRPQSSRPTLLARLLFDAENERNAAPSIPTFRSRSRRFQNSASLFSEALAEARARREMEEIRASRHERAFLQNRPDLPTRTRNRSVSRLLNHRELESPSSGDFIFDADQIMSAWSGAEDAPRRRPGRWGERIETQRESERGTGGWMSLGIGRFGDSRTAHSGWTRARSNSRQRVGEPSSSRNASTSRSSVTAVGGLGDDPTDDATAQGRDTVSLSADFRTELSMLRETMAGLTRTLETAVGASSSQSGNTPATSSTAPPLPTRRASGRLSSQDDRSGADFIGRTRESRRSDNEERRGSSPPRRGMALNEESFLEFLSTIYDPVSGGPGDPLMRSRSRTATSAQMNFGANFGDSAVRGEGADEEHASRDRQTSPGPGGRSARGIVISDLDGHNGAIPDRLDMNIALGAGAAPAAPTARPSLSTSMTSRPHRFSWLGRRRDRSLTDVISGLLPSSPTSPSSGISHSPLTSSSTSLHLPPSSFLDEPLRRRRPFTEEDESDMDVDYEMGMDSMDTSSSFDRPTLPIISEPSHHERGPFNNPFTRLSESGFLLRTPSSPIEFRRHSSHSFPGEMSDFNNHGTLDAASDGADSTDVSNSHYAHTHNLQHHRHMVSISPPQPPSLPPPDLGRPLSPTPIPSSADNSYHVVDEPQRIETSRNGPPSAIHTTSNPYSRVSMDSGFTYQNLVSPPLPPPSTTPLEYQDYQSSFFPVQHSPSDIYDGQESDGSNPEPLRFENTVRPRRRPPRYTPDIVPPNQARATDNPFVRREPNHSRDNSGGTWQRGQNPRPTLPSVFGNAPVDTSTFAPGPFRNTVAHMMSERVGNRPQTQPGRPHYHPQPTTIPPIIFDHSYDNPHHSRMPDQDVPRHTRTASVTEPADRMGSLRRSLNEFEQRIFHRPSLSATSTASSFASARGAALLNQEANNNTNNLHSYVHHHHNHHPHTSSSTSVNQQPTNNWSGDPSATIRPSAPLSRRLPRPYTSSASDMHRLLTERVRLDGSRLESTAQAPHLTRLPHPTELSGTLRNVPSTSGVNPMRPEPGSDVSRSQQLVDRYRRLHELHADHSYRDRTREQTGTGRNGLGSQRIGEGTRETITPRSAPRWLSGSGSDDSSSSPITFGETPFGEVITAMRGRRGRFSRPEGMSFFGRRRSRQAMGDYMHDDDFDSSYESLLNLAATLGDVRAKSTPEEIINTQETAMYKEWATAESDQRCPICLDDYAQDDMVLKLSNCSHWLHRDCLKQWLQTANTCPVCRKRVDVPSSDSASSSRPRTRRRLSYGASIHRGLSALRRVSDPLQPNGASTSTSGTTAPSHNPPSSSNVSGSQISNISIITPRSQERSSSPPVPTRLLLRRDSTGFSTFHRFFDSP</sequence>
<feature type="compositionally biased region" description="Basic and acidic residues" evidence="5">
    <location>
        <begin position="1368"/>
        <end position="1378"/>
    </location>
</feature>
<feature type="compositionally biased region" description="Low complexity" evidence="5">
    <location>
        <begin position="398"/>
        <end position="413"/>
    </location>
</feature>
<feature type="compositionally biased region" description="Low complexity" evidence="5">
    <location>
        <begin position="1615"/>
        <end position="1625"/>
    </location>
</feature>
<feature type="compositionally biased region" description="Polar residues" evidence="5">
    <location>
        <begin position="1170"/>
        <end position="1186"/>
    </location>
</feature>
<accession>A0A409Y8N9</accession>
<dbReference type="PANTHER" id="PTHR45969:SF69">
    <property type="entry name" value="FINGER DOMAIN PROTEIN, PUTATIVE (AFU_ORTHOLOGUE AFUA_3G12190)-RELATED"/>
    <property type="match status" value="1"/>
</dbReference>
<feature type="compositionally biased region" description="Basic and acidic residues" evidence="5">
    <location>
        <begin position="875"/>
        <end position="887"/>
    </location>
</feature>
<dbReference type="Proteomes" id="UP000284842">
    <property type="component" value="Unassembled WGS sequence"/>
</dbReference>
<feature type="region of interest" description="Disordered" evidence="5">
    <location>
        <begin position="27"/>
        <end position="93"/>
    </location>
</feature>
<feature type="region of interest" description="Disordered" evidence="5">
    <location>
        <begin position="756"/>
        <end position="824"/>
    </location>
</feature>
<feature type="compositionally biased region" description="Basic residues" evidence="5">
    <location>
        <begin position="1114"/>
        <end position="1125"/>
    </location>
</feature>
<name>A0A409Y8N9_9AGAR</name>
<dbReference type="CDD" id="cd16461">
    <property type="entry name" value="RING-H2_EL5-like"/>
    <property type="match status" value="1"/>
</dbReference>
<feature type="region of interest" description="Disordered" evidence="5">
    <location>
        <begin position="928"/>
        <end position="1014"/>
    </location>
</feature>
<organism evidence="7 8">
    <name type="scientific">Panaeolus cyanescens</name>
    <dbReference type="NCBI Taxonomy" id="181874"/>
    <lineage>
        <taxon>Eukaryota</taxon>
        <taxon>Fungi</taxon>
        <taxon>Dikarya</taxon>
        <taxon>Basidiomycota</taxon>
        <taxon>Agaricomycotina</taxon>
        <taxon>Agaricomycetes</taxon>
        <taxon>Agaricomycetidae</taxon>
        <taxon>Agaricales</taxon>
        <taxon>Agaricineae</taxon>
        <taxon>Galeropsidaceae</taxon>
        <taxon>Panaeolus</taxon>
    </lineage>
</organism>
<feature type="region of interest" description="Disordered" evidence="5">
    <location>
        <begin position="633"/>
        <end position="729"/>
    </location>
</feature>
<feature type="region of interest" description="Disordered" evidence="5">
    <location>
        <begin position="862"/>
        <end position="901"/>
    </location>
</feature>
<evidence type="ECO:0000256" key="5">
    <source>
        <dbReference type="SAM" id="MobiDB-lite"/>
    </source>
</evidence>
<feature type="compositionally biased region" description="Low complexity" evidence="5">
    <location>
        <begin position="963"/>
        <end position="996"/>
    </location>
</feature>
<dbReference type="PANTHER" id="PTHR45969">
    <property type="entry name" value="RING ZINC FINGER PROTEIN-RELATED"/>
    <property type="match status" value="1"/>
</dbReference>
<dbReference type="Pfam" id="PF13639">
    <property type="entry name" value="zf-RING_2"/>
    <property type="match status" value="1"/>
</dbReference>
<feature type="compositionally biased region" description="Low complexity" evidence="5">
    <location>
        <begin position="58"/>
        <end position="93"/>
    </location>
</feature>
<evidence type="ECO:0000256" key="1">
    <source>
        <dbReference type="ARBA" id="ARBA00022723"/>
    </source>
</evidence>
<feature type="region of interest" description="Disordered" evidence="5">
    <location>
        <begin position="491"/>
        <end position="525"/>
    </location>
</feature>
<evidence type="ECO:0000256" key="4">
    <source>
        <dbReference type="PROSITE-ProRule" id="PRU00175"/>
    </source>
</evidence>